<dbReference type="GO" id="GO:1901135">
    <property type="term" value="P:carbohydrate derivative metabolic process"/>
    <property type="evidence" value="ECO:0007669"/>
    <property type="project" value="InterPro"/>
</dbReference>
<dbReference type="GO" id="GO:0003700">
    <property type="term" value="F:DNA-binding transcription factor activity"/>
    <property type="evidence" value="ECO:0007669"/>
    <property type="project" value="InterPro"/>
</dbReference>
<name>A0A2Y9BAK9_9FIRM</name>
<dbReference type="Pfam" id="PF01380">
    <property type="entry name" value="SIS"/>
    <property type="match status" value="1"/>
</dbReference>
<proteinExistence type="predicted"/>
<dbReference type="GO" id="GO:0097367">
    <property type="term" value="F:carbohydrate derivative binding"/>
    <property type="evidence" value="ECO:0007669"/>
    <property type="project" value="InterPro"/>
</dbReference>
<comment type="caution">
    <text evidence="6">The sequence shown here is derived from an EMBL/GenBank/DDBJ whole genome shotgun (WGS) entry which is preliminary data.</text>
</comment>
<evidence type="ECO:0000256" key="1">
    <source>
        <dbReference type="ARBA" id="ARBA00023015"/>
    </source>
</evidence>
<dbReference type="Pfam" id="PF01418">
    <property type="entry name" value="HTH_6"/>
    <property type="match status" value="1"/>
</dbReference>
<evidence type="ECO:0000313" key="7">
    <source>
        <dbReference type="Proteomes" id="UP000245845"/>
    </source>
</evidence>
<dbReference type="InterPro" id="IPR035472">
    <property type="entry name" value="RpiR-like_SIS"/>
</dbReference>
<dbReference type="Proteomes" id="UP000245845">
    <property type="component" value="Unassembled WGS sequence"/>
</dbReference>
<dbReference type="PROSITE" id="PS51071">
    <property type="entry name" value="HTH_RPIR"/>
    <property type="match status" value="1"/>
</dbReference>
<dbReference type="Gene3D" id="1.10.10.10">
    <property type="entry name" value="Winged helix-like DNA-binding domain superfamily/Winged helix DNA-binding domain"/>
    <property type="match status" value="1"/>
</dbReference>
<evidence type="ECO:0000259" key="4">
    <source>
        <dbReference type="PROSITE" id="PS51071"/>
    </source>
</evidence>
<feature type="domain" description="HTH rpiR-type" evidence="4">
    <location>
        <begin position="8"/>
        <end position="84"/>
    </location>
</feature>
<sequence length="281" mass="31467">MDNTIFEKEALEVIKENYDSIFSAEKKVADFVLQNPQKAVDSNVSELAKQSGVSDATVVRMCHHIGYTGYYQFRIALSRELGRKQYATSSRLQNKDEVGKVFHDYAEAMIAIGERIDVDVMWKCVNLLKTCRQAHLMAVGNTCPLTQYMGFRLGRLGIKSTYNVAAEYFLNHVNLADPDDILIAISQSGTSRQVVQGMELGKEKGLKIIAITAFAQSPVAALADYVLLSAGKEEPFNYYKGYAHLNETAVIDALLNFVMNEELIKNKQADKPEIILSEYKM</sequence>
<dbReference type="PROSITE" id="PS00356">
    <property type="entry name" value="HTH_LACI_1"/>
    <property type="match status" value="1"/>
</dbReference>
<dbReference type="InterPro" id="IPR036388">
    <property type="entry name" value="WH-like_DNA-bd_sf"/>
</dbReference>
<accession>A0A2Y9BAK9</accession>
<dbReference type="InterPro" id="IPR001347">
    <property type="entry name" value="SIS_dom"/>
</dbReference>
<dbReference type="InterPro" id="IPR047640">
    <property type="entry name" value="RpiR-like"/>
</dbReference>
<dbReference type="Gene3D" id="3.40.50.10490">
    <property type="entry name" value="Glucose-6-phosphate isomerase like protein, domain 1"/>
    <property type="match status" value="1"/>
</dbReference>
<dbReference type="InterPro" id="IPR046348">
    <property type="entry name" value="SIS_dom_sf"/>
</dbReference>
<dbReference type="InterPro" id="IPR000281">
    <property type="entry name" value="HTH_RpiR"/>
</dbReference>
<dbReference type="SUPFAM" id="SSF46689">
    <property type="entry name" value="Homeodomain-like"/>
    <property type="match status" value="1"/>
</dbReference>
<dbReference type="PANTHER" id="PTHR30514:SF1">
    <property type="entry name" value="HTH-TYPE TRANSCRIPTIONAL REGULATOR HEXR-RELATED"/>
    <property type="match status" value="1"/>
</dbReference>
<gene>
    <name evidence="6" type="ORF">A8806_102294</name>
</gene>
<dbReference type="AlphaFoldDB" id="A0A2Y9BAK9"/>
<evidence type="ECO:0000313" key="6">
    <source>
        <dbReference type="EMBL" id="PWJ31438.1"/>
    </source>
</evidence>
<feature type="domain" description="SIS" evidence="5">
    <location>
        <begin position="124"/>
        <end position="261"/>
    </location>
</feature>
<keyword evidence="3" id="KW-0804">Transcription</keyword>
<dbReference type="EMBL" id="QGDL01000002">
    <property type="protein sequence ID" value="PWJ31438.1"/>
    <property type="molecule type" value="Genomic_DNA"/>
</dbReference>
<evidence type="ECO:0000259" key="5">
    <source>
        <dbReference type="PROSITE" id="PS51464"/>
    </source>
</evidence>
<keyword evidence="1" id="KW-0805">Transcription regulation</keyword>
<dbReference type="GO" id="GO:0003677">
    <property type="term" value="F:DNA binding"/>
    <property type="evidence" value="ECO:0007669"/>
    <property type="project" value="UniProtKB-KW"/>
</dbReference>
<dbReference type="PANTHER" id="PTHR30514">
    <property type="entry name" value="GLUCOKINASE"/>
    <property type="match status" value="1"/>
</dbReference>
<keyword evidence="7" id="KW-1185">Reference proteome</keyword>
<dbReference type="InterPro" id="IPR009057">
    <property type="entry name" value="Homeodomain-like_sf"/>
</dbReference>
<dbReference type="RefSeq" id="WP_242995955.1">
    <property type="nucleotide sequence ID" value="NZ_BAAACK010000006.1"/>
</dbReference>
<keyword evidence="2" id="KW-0238">DNA-binding</keyword>
<protein>
    <submittedName>
        <fullName evidence="6">RpiR family transcriptional regulator</fullName>
    </submittedName>
</protein>
<evidence type="ECO:0000256" key="3">
    <source>
        <dbReference type="ARBA" id="ARBA00023163"/>
    </source>
</evidence>
<organism evidence="6 7">
    <name type="scientific">Faecalicatena orotica</name>
    <dbReference type="NCBI Taxonomy" id="1544"/>
    <lineage>
        <taxon>Bacteria</taxon>
        <taxon>Bacillati</taxon>
        <taxon>Bacillota</taxon>
        <taxon>Clostridia</taxon>
        <taxon>Lachnospirales</taxon>
        <taxon>Lachnospiraceae</taxon>
        <taxon>Faecalicatena</taxon>
    </lineage>
</organism>
<evidence type="ECO:0000256" key="2">
    <source>
        <dbReference type="ARBA" id="ARBA00023125"/>
    </source>
</evidence>
<dbReference type="PROSITE" id="PS51464">
    <property type="entry name" value="SIS"/>
    <property type="match status" value="1"/>
</dbReference>
<dbReference type="SUPFAM" id="SSF53697">
    <property type="entry name" value="SIS domain"/>
    <property type="match status" value="1"/>
</dbReference>
<reference evidence="6 7" key="1">
    <citation type="submission" date="2018-05" db="EMBL/GenBank/DDBJ databases">
        <title>The Hungate 1000. A catalogue of reference genomes from the rumen microbiome.</title>
        <authorList>
            <person name="Kelly W."/>
        </authorList>
    </citation>
    <scope>NUCLEOTIDE SEQUENCE [LARGE SCALE GENOMIC DNA]</scope>
    <source>
        <strain evidence="6 7">NLAE-zl-C242</strain>
    </source>
</reference>
<dbReference type="CDD" id="cd05013">
    <property type="entry name" value="SIS_RpiR"/>
    <property type="match status" value="1"/>
</dbReference>